<dbReference type="EC" id="3.2.2.21" evidence="3"/>
<evidence type="ECO:0000256" key="3">
    <source>
        <dbReference type="ARBA" id="ARBA00012000"/>
    </source>
</evidence>
<dbReference type="PANTHER" id="PTHR43003:SF5">
    <property type="entry name" value="DNA-3-METHYLADENINE GLYCOSYLASE"/>
    <property type="match status" value="1"/>
</dbReference>
<dbReference type="SUPFAM" id="SSF48150">
    <property type="entry name" value="DNA-glycosylase"/>
    <property type="match status" value="1"/>
</dbReference>
<dbReference type="InterPro" id="IPR051912">
    <property type="entry name" value="Alkylbase_DNA_Glycosylase/TA"/>
</dbReference>
<dbReference type="AlphaFoldDB" id="A0A1V4IBD5"/>
<dbReference type="Gene3D" id="1.10.340.30">
    <property type="entry name" value="Hypothetical protein, domain 2"/>
    <property type="match status" value="1"/>
</dbReference>
<evidence type="ECO:0000259" key="6">
    <source>
        <dbReference type="SMART" id="SM00478"/>
    </source>
</evidence>
<dbReference type="RefSeq" id="WP_079410913.1">
    <property type="nucleotide sequence ID" value="NZ_MZGW01000001.1"/>
</dbReference>
<gene>
    <name evidence="7" type="primary">alkA_1</name>
    <name evidence="7" type="ORF">CLOTH_05160</name>
</gene>
<dbReference type="EMBL" id="MZGW01000001">
    <property type="protein sequence ID" value="OPJ57233.1"/>
    <property type="molecule type" value="Genomic_DNA"/>
</dbReference>
<dbReference type="STRING" id="29349.CLOTH_05160"/>
<keyword evidence="8" id="KW-1185">Reference proteome</keyword>
<proteinExistence type="inferred from homology"/>
<dbReference type="GO" id="GO:0008725">
    <property type="term" value="F:DNA-3-methyladenine glycosylase activity"/>
    <property type="evidence" value="ECO:0007669"/>
    <property type="project" value="TreeGrafter"/>
</dbReference>
<keyword evidence="5" id="KW-0234">DNA repair</keyword>
<reference evidence="7 8" key="1">
    <citation type="submission" date="2017-03" db="EMBL/GenBank/DDBJ databases">
        <title>Genome sequence of Clostridium thermoalcaliphilum DSM 7309.</title>
        <authorList>
            <person name="Poehlein A."/>
            <person name="Daniel R."/>
        </authorList>
    </citation>
    <scope>NUCLEOTIDE SEQUENCE [LARGE SCALE GENOMIC DNA]</scope>
    <source>
        <strain evidence="7 8">DSM 7309</strain>
    </source>
</reference>
<organism evidence="7 8">
    <name type="scientific">Alkalithermobacter paradoxus</name>
    <dbReference type="NCBI Taxonomy" id="29349"/>
    <lineage>
        <taxon>Bacteria</taxon>
        <taxon>Bacillati</taxon>
        <taxon>Bacillota</taxon>
        <taxon>Clostridia</taxon>
        <taxon>Peptostreptococcales</taxon>
        <taxon>Tepidibacteraceae</taxon>
        <taxon>Alkalithermobacter</taxon>
    </lineage>
</organism>
<dbReference type="GO" id="GO:0032131">
    <property type="term" value="F:alkylated DNA binding"/>
    <property type="evidence" value="ECO:0007669"/>
    <property type="project" value="TreeGrafter"/>
</dbReference>
<protein>
    <recommendedName>
        <fullName evidence="3">DNA-3-methyladenine glycosylase II</fullName>
        <ecNumber evidence="3">3.2.2.21</ecNumber>
    </recommendedName>
</protein>
<dbReference type="Pfam" id="PF00730">
    <property type="entry name" value="HhH-GPD"/>
    <property type="match status" value="1"/>
</dbReference>
<comment type="caution">
    <text evidence="7">The sequence shown here is derived from an EMBL/GenBank/DDBJ whole genome shotgun (WGS) entry which is preliminary data.</text>
</comment>
<dbReference type="FunFam" id="1.10.340.30:FF:000004">
    <property type="entry name" value="DNA-3-methyladenine glycosylase II"/>
    <property type="match status" value="1"/>
</dbReference>
<dbReference type="GO" id="GO:0032993">
    <property type="term" value="C:protein-DNA complex"/>
    <property type="evidence" value="ECO:0007669"/>
    <property type="project" value="TreeGrafter"/>
</dbReference>
<comment type="catalytic activity">
    <reaction evidence="1">
        <text>Hydrolysis of alkylated DNA, releasing 3-methyladenine, 3-methylguanine, 7-methylguanine and 7-methyladenine.</text>
        <dbReference type="EC" id="3.2.2.21"/>
    </reaction>
</comment>
<dbReference type="OrthoDB" id="9785929at2"/>
<feature type="domain" description="HhH-GPD" evidence="6">
    <location>
        <begin position="51"/>
        <end position="202"/>
    </location>
</feature>
<dbReference type="GO" id="GO:0043916">
    <property type="term" value="F:DNA-7-methylguanine glycosylase activity"/>
    <property type="evidence" value="ECO:0007669"/>
    <property type="project" value="TreeGrafter"/>
</dbReference>
<dbReference type="SMART" id="SM00478">
    <property type="entry name" value="ENDO3c"/>
    <property type="match status" value="1"/>
</dbReference>
<dbReference type="Gene3D" id="1.10.1670.40">
    <property type="match status" value="1"/>
</dbReference>
<dbReference type="InterPro" id="IPR011257">
    <property type="entry name" value="DNA_glycosylase"/>
</dbReference>
<evidence type="ECO:0000256" key="4">
    <source>
        <dbReference type="ARBA" id="ARBA00022763"/>
    </source>
</evidence>
<name>A0A1V4IBD5_9FIRM</name>
<evidence type="ECO:0000256" key="1">
    <source>
        <dbReference type="ARBA" id="ARBA00000086"/>
    </source>
</evidence>
<dbReference type="PANTHER" id="PTHR43003">
    <property type="entry name" value="DNA-3-METHYLADENINE GLYCOSYLASE"/>
    <property type="match status" value="1"/>
</dbReference>
<dbReference type="Proteomes" id="UP000190140">
    <property type="component" value="Unassembled WGS sequence"/>
</dbReference>
<dbReference type="GO" id="GO:0006307">
    <property type="term" value="P:DNA alkylation repair"/>
    <property type="evidence" value="ECO:0007669"/>
    <property type="project" value="TreeGrafter"/>
</dbReference>
<dbReference type="GO" id="GO:0006285">
    <property type="term" value="P:base-excision repair, AP site formation"/>
    <property type="evidence" value="ECO:0007669"/>
    <property type="project" value="TreeGrafter"/>
</dbReference>
<sequence>MRKTLQFNKNDKESIYISSIDEKMSKLIERVNECKVVLADDYYLSLIKSIIGQQLSLKAADTIYNRFIELCEYVTPEKITSLKDEELRSIGLSRSKIIYMKDLSNNVINKCIDLNEIDNYEDEEIIKILTKVKGIGKWTAQMFLIFSLGRLDIFSPQDLGLKKGIKWLYDLNEIPSEKETMHMSEKFSPYRTVLSLYLWEASNKGLLGG</sequence>
<evidence type="ECO:0000313" key="7">
    <source>
        <dbReference type="EMBL" id="OPJ57233.1"/>
    </source>
</evidence>
<evidence type="ECO:0000256" key="5">
    <source>
        <dbReference type="ARBA" id="ARBA00023204"/>
    </source>
</evidence>
<evidence type="ECO:0000256" key="2">
    <source>
        <dbReference type="ARBA" id="ARBA00010817"/>
    </source>
</evidence>
<comment type="similarity">
    <text evidence="2">Belongs to the alkylbase DNA glycosidase AlkA family.</text>
</comment>
<dbReference type="CDD" id="cd00056">
    <property type="entry name" value="ENDO3c"/>
    <property type="match status" value="1"/>
</dbReference>
<accession>A0A1V4IBD5</accession>
<evidence type="ECO:0000313" key="8">
    <source>
        <dbReference type="Proteomes" id="UP000190140"/>
    </source>
</evidence>
<dbReference type="InterPro" id="IPR003265">
    <property type="entry name" value="HhH-GPD_domain"/>
</dbReference>
<keyword evidence="7" id="KW-0378">Hydrolase</keyword>
<keyword evidence="7" id="KW-0326">Glycosidase</keyword>
<keyword evidence="4" id="KW-0227">DNA damage</keyword>